<dbReference type="PANTHER" id="PTHR30514">
    <property type="entry name" value="GLUCOKINASE"/>
    <property type="match status" value="1"/>
</dbReference>
<feature type="domain" description="SIS" evidence="6">
    <location>
        <begin position="115"/>
        <end position="253"/>
    </location>
</feature>
<protein>
    <submittedName>
        <fullName evidence="7">RpiR family transcriptional regulator</fullName>
    </submittedName>
</protein>
<feature type="region of interest" description="Disordered" evidence="4">
    <location>
        <begin position="264"/>
        <end position="287"/>
    </location>
</feature>
<proteinExistence type="predicted"/>
<keyword evidence="1" id="KW-0805">Transcription regulation</keyword>
<evidence type="ECO:0000313" key="8">
    <source>
        <dbReference type="Proteomes" id="UP000295184"/>
    </source>
</evidence>
<evidence type="ECO:0000256" key="4">
    <source>
        <dbReference type="SAM" id="MobiDB-lite"/>
    </source>
</evidence>
<dbReference type="SUPFAM" id="SSF46689">
    <property type="entry name" value="Homeodomain-like"/>
    <property type="match status" value="1"/>
</dbReference>
<feature type="domain" description="HTH rpiR-type" evidence="5">
    <location>
        <begin position="4"/>
        <end position="79"/>
    </location>
</feature>
<dbReference type="SUPFAM" id="SSF53697">
    <property type="entry name" value="SIS domain"/>
    <property type="match status" value="1"/>
</dbReference>
<reference evidence="7 8" key="1">
    <citation type="submission" date="2019-03" db="EMBL/GenBank/DDBJ databases">
        <title>Genomic Encyclopedia of Type Strains, Phase IV (KMG-IV): sequencing the most valuable type-strain genomes for metagenomic binning, comparative biology and taxonomic classification.</title>
        <authorList>
            <person name="Goeker M."/>
        </authorList>
    </citation>
    <scope>NUCLEOTIDE SEQUENCE [LARGE SCALE GENOMIC DNA]</scope>
    <source>
        <strain evidence="7 8">DSM 100451</strain>
    </source>
</reference>
<sequence length="287" mass="32214">MQYRRTIQQIMDSYNQMTQVERTVADFFLNNTKPVDLASKNLAKLLYVSEATLSRFAKKCGYKGYREFSYEYERELSGAESERQPGEANSQVEGLYGLLMENSFSSIDNTQMRRIAAMMDESRRIFIFGIGHSGLAAQDFQLRFMRLGLWIQAVSDSQLIQITAALVAPGDLVIAFTMSGRTSEITGGIRMAKARGARTVLFTGGPAPDKSDNMPDEIVHLISLREMGGGLRISPQVPLLMLIDTLYVTCLSRNTYKKAEISRHADSMVAREKPQPSLWDPGEEKEI</sequence>
<evidence type="ECO:0000259" key="6">
    <source>
        <dbReference type="PROSITE" id="PS51464"/>
    </source>
</evidence>
<dbReference type="Pfam" id="PF01418">
    <property type="entry name" value="HTH_6"/>
    <property type="match status" value="1"/>
</dbReference>
<keyword evidence="2" id="KW-0238">DNA-binding</keyword>
<evidence type="ECO:0000259" key="5">
    <source>
        <dbReference type="PROSITE" id="PS51071"/>
    </source>
</evidence>
<dbReference type="InterPro" id="IPR000281">
    <property type="entry name" value="HTH_RpiR"/>
</dbReference>
<dbReference type="InterPro" id="IPR001347">
    <property type="entry name" value="SIS_dom"/>
</dbReference>
<evidence type="ECO:0000313" key="7">
    <source>
        <dbReference type="EMBL" id="TCL61405.1"/>
    </source>
</evidence>
<dbReference type="CDD" id="cd05013">
    <property type="entry name" value="SIS_RpiR"/>
    <property type="match status" value="1"/>
</dbReference>
<evidence type="ECO:0000256" key="3">
    <source>
        <dbReference type="ARBA" id="ARBA00023163"/>
    </source>
</evidence>
<name>A0A4R1R725_9FIRM</name>
<dbReference type="EMBL" id="SLUM01000002">
    <property type="protein sequence ID" value="TCL61405.1"/>
    <property type="molecule type" value="Genomic_DNA"/>
</dbReference>
<dbReference type="PROSITE" id="PS51071">
    <property type="entry name" value="HTH_RPIR"/>
    <property type="match status" value="1"/>
</dbReference>
<dbReference type="Proteomes" id="UP000295184">
    <property type="component" value="Unassembled WGS sequence"/>
</dbReference>
<organism evidence="7 8">
    <name type="scientific">Allofournierella massiliensis</name>
    <dbReference type="NCBI Taxonomy" id="1650663"/>
    <lineage>
        <taxon>Bacteria</taxon>
        <taxon>Bacillati</taxon>
        <taxon>Bacillota</taxon>
        <taxon>Clostridia</taxon>
        <taxon>Eubacteriales</taxon>
        <taxon>Oscillospiraceae</taxon>
        <taxon>Allofournierella</taxon>
    </lineage>
</organism>
<dbReference type="GO" id="GO:1901135">
    <property type="term" value="P:carbohydrate derivative metabolic process"/>
    <property type="evidence" value="ECO:0007669"/>
    <property type="project" value="InterPro"/>
</dbReference>
<dbReference type="Pfam" id="PF01380">
    <property type="entry name" value="SIS"/>
    <property type="match status" value="1"/>
</dbReference>
<evidence type="ECO:0000256" key="1">
    <source>
        <dbReference type="ARBA" id="ARBA00023015"/>
    </source>
</evidence>
<gene>
    <name evidence="7" type="ORF">EDD77_102144</name>
</gene>
<dbReference type="RefSeq" id="WP_058966296.1">
    <property type="nucleotide sequence ID" value="NZ_CABKVM010000019.1"/>
</dbReference>
<dbReference type="PROSITE" id="PS51464">
    <property type="entry name" value="SIS"/>
    <property type="match status" value="1"/>
</dbReference>
<dbReference type="InterPro" id="IPR009057">
    <property type="entry name" value="Homeodomain-like_sf"/>
</dbReference>
<dbReference type="AlphaFoldDB" id="A0A4R1R725"/>
<dbReference type="InterPro" id="IPR036388">
    <property type="entry name" value="WH-like_DNA-bd_sf"/>
</dbReference>
<dbReference type="InterPro" id="IPR047640">
    <property type="entry name" value="RpiR-like"/>
</dbReference>
<dbReference type="InterPro" id="IPR046348">
    <property type="entry name" value="SIS_dom_sf"/>
</dbReference>
<dbReference type="InterPro" id="IPR035472">
    <property type="entry name" value="RpiR-like_SIS"/>
</dbReference>
<dbReference type="GO" id="GO:0097367">
    <property type="term" value="F:carbohydrate derivative binding"/>
    <property type="evidence" value="ECO:0007669"/>
    <property type="project" value="InterPro"/>
</dbReference>
<evidence type="ECO:0000256" key="2">
    <source>
        <dbReference type="ARBA" id="ARBA00023125"/>
    </source>
</evidence>
<keyword evidence="3" id="KW-0804">Transcription</keyword>
<dbReference type="OrthoDB" id="9762536at2"/>
<dbReference type="STRING" id="1650663.GCA_001486665_02979"/>
<accession>A0A4R1R725</accession>
<dbReference type="Gene3D" id="3.40.50.10490">
    <property type="entry name" value="Glucose-6-phosphate isomerase like protein, domain 1"/>
    <property type="match status" value="1"/>
</dbReference>
<dbReference type="GO" id="GO:0003677">
    <property type="term" value="F:DNA binding"/>
    <property type="evidence" value="ECO:0007669"/>
    <property type="project" value="UniProtKB-KW"/>
</dbReference>
<comment type="caution">
    <text evidence="7">The sequence shown here is derived from an EMBL/GenBank/DDBJ whole genome shotgun (WGS) entry which is preliminary data.</text>
</comment>
<feature type="compositionally biased region" description="Basic and acidic residues" evidence="4">
    <location>
        <begin position="264"/>
        <end position="274"/>
    </location>
</feature>
<dbReference type="GO" id="GO:0003700">
    <property type="term" value="F:DNA-binding transcription factor activity"/>
    <property type="evidence" value="ECO:0007669"/>
    <property type="project" value="InterPro"/>
</dbReference>
<dbReference type="PANTHER" id="PTHR30514:SF21">
    <property type="entry name" value="RPIR-FAMILY TRANSCRIPTIONAL REGULATOR"/>
    <property type="match status" value="1"/>
</dbReference>
<dbReference type="Gene3D" id="1.10.10.10">
    <property type="entry name" value="Winged helix-like DNA-binding domain superfamily/Winged helix DNA-binding domain"/>
    <property type="match status" value="1"/>
</dbReference>